<keyword evidence="2" id="KW-1185">Reference proteome</keyword>
<proteinExistence type="predicted"/>
<accession>A0A2T0S6U7</accession>
<evidence type="ECO:0000313" key="1">
    <source>
        <dbReference type="EMBL" id="PRY29144.1"/>
    </source>
</evidence>
<reference evidence="1 2" key="1">
    <citation type="submission" date="2018-03" db="EMBL/GenBank/DDBJ databases">
        <title>Genomic Encyclopedia of Archaeal and Bacterial Type Strains, Phase II (KMG-II): from individual species to whole genera.</title>
        <authorList>
            <person name="Goeker M."/>
        </authorList>
    </citation>
    <scope>NUCLEOTIDE SEQUENCE [LARGE SCALE GENOMIC DNA]</scope>
    <source>
        <strain evidence="1 2">DSM 44720</strain>
    </source>
</reference>
<dbReference type="Proteomes" id="UP000239494">
    <property type="component" value="Unassembled WGS sequence"/>
</dbReference>
<protein>
    <submittedName>
        <fullName evidence="1">Uncharacterized protein</fullName>
    </submittedName>
</protein>
<dbReference type="AlphaFoldDB" id="A0A2T0S6U7"/>
<evidence type="ECO:0000313" key="2">
    <source>
        <dbReference type="Proteomes" id="UP000239494"/>
    </source>
</evidence>
<gene>
    <name evidence="1" type="ORF">CLV43_12617</name>
</gene>
<dbReference type="EMBL" id="PVTF01000026">
    <property type="protein sequence ID" value="PRY29144.1"/>
    <property type="molecule type" value="Genomic_DNA"/>
</dbReference>
<organism evidence="1 2">
    <name type="scientific">Umezawaea tangerina</name>
    <dbReference type="NCBI Taxonomy" id="84725"/>
    <lineage>
        <taxon>Bacteria</taxon>
        <taxon>Bacillati</taxon>
        <taxon>Actinomycetota</taxon>
        <taxon>Actinomycetes</taxon>
        <taxon>Pseudonocardiales</taxon>
        <taxon>Pseudonocardiaceae</taxon>
        <taxon>Umezawaea</taxon>
    </lineage>
</organism>
<sequence>MPGTECPTGEDKKTDMATTNPLMEVTPVKTLNAFATPGYLPTGVVCVSPMELAAGQKSARVRHAQPWNAERGLLLIQVPTAITGVVTAGVTTSDNSIDAPSAHERSRT</sequence>
<name>A0A2T0S6U7_9PSEU</name>
<comment type="caution">
    <text evidence="1">The sequence shown here is derived from an EMBL/GenBank/DDBJ whole genome shotgun (WGS) entry which is preliminary data.</text>
</comment>